<dbReference type="NCBIfam" id="TIGR04514">
    <property type="entry name" value="GWxTD_dom"/>
    <property type="match status" value="1"/>
</dbReference>
<dbReference type="Pfam" id="PF20094">
    <property type="entry name" value="GWxTD_dom"/>
    <property type="match status" value="1"/>
</dbReference>
<proteinExistence type="predicted"/>
<accession>A0A7V2AVF2</accession>
<gene>
    <name evidence="3" type="ORF">ENO08_05995</name>
</gene>
<dbReference type="Proteomes" id="UP000886069">
    <property type="component" value="Unassembled WGS sequence"/>
</dbReference>
<evidence type="ECO:0000256" key="1">
    <source>
        <dbReference type="SAM" id="MobiDB-lite"/>
    </source>
</evidence>
<dbReference type="InterPro" id="IPR030959">
    <property type="entry name" value="GWxTD_dom"/>
</dbReference>
<sequence>MDSAFPGRRAANRRRKTAMKRRRGEVKPVAAMIVLLTVVLAAAVPAGAQDELFGAERRNQFELSVRQVFDPENRPVVVVTTAIPNSRLVFLREGDGYVSRYRVYLELRPKNGKKMRGEVWEEIVTAEQYSATQSNRDVSTSSRTFEVDPGEYRVKVSIEVIDTSLRFSREKEIRVVGHGEGLLVISEPAFMVPLGGGDAGRPRPGLMEIHLCGEDESFVQSSNGVYHGFDLWARVVHTVVGSFGGERLEVAARVVDARRRTLLYNHAVLTGTGEGHLQLCIDFQIDNLQLGEYDVEVSVLPPDGSGRIAAAGRFSVLFTRSSFTYRFDETLELLSIIADENELRELREAPEAERIEAWRRFWKKRDPTSGSDANERLDEFLSRISYVTRNFSLFSPGWRTDRGRVYIRHGSPDKISDASSGIGRSYQYWYYYSLGAVFIFEDPVGTGEYQLVSTELL</sequence>
<evidence type="ECO:0000259" key="2">
    <source>
        <dbReference type="Pfam" id="PF20094"/>
    </source>
</evidence>
<organism evidence="3">
    <name type="scientific">Eiseniibacteriota bacterium</name>
    <dbReference type="NCBI Taxonomy" id="2212470"/>
    <lineage>
        <taxon>Bacteria</taxon>
        <taxon>Candidatus Eiseniibacteriota</taxon>
    </lineage>
</organism>
<comment type="caution">
    <text evidence="3">The sequence shown here is derived from an EMBL/GenBank/DDBJ whole genome shotgun (WGS) entry which is preliminary data.</text>
</comment>
<feature type="compositionally biased region" description="Basic residues" evidence="1">
    <location>
        <begin position="10"/>
        <end position="22"/>
    </location>
</feature>
<feature type="domain" description="GWxTD" evidence="2">
    <location>
        <begin position="327"/>
        <end position="432"/>
    </location>
</feature>
<feature type="region of interest" description="Disordered" evidence="1">
    <location>
        <begin position="1"/>
        <end position="22"/>
    </location>
</feature>
<reference evidence="3" key="1">
    <citation type="journal article" date="2020" name="mSystems">
        <title>Genome- and Community-Level Interaction Insights into Carbon Utilization and Element Cycling Functions of Hydrothermarchaeota in Hydrothermal Sediment.</title>
        <authorList>
            <person name="Zhou Z."/>
            <person name="Liu Y."/>
            <person name="Xu W."/>
            <person name="Pan J."/>
            <person name="Luo Z.H."/>
            <person name="Li M."/>
        </authorList>
    </citation>
    <scope>NUCLEOTIDE SEQUENCE [LARGE SCALE GENOMIC DNA]</scope>
    <source>
        <strain evidence="3">SpSt-1233</strain>
    </source>
</reference>
<dbReference type="AlphaFoldDB" id="A0A7V2AVF2"/>
<name>A0A7V2AVF2_UNCEI</name>
<dbReference type="EMBL" id="DSEC01000422">
    <property type="protein sequence ID" value="HER43993.1"/>
    <property type="molecule type" value="Genomic_DNA"/>
</dbReference>
<protein>
    <submittedName>
        <fullName evidence="3">GWxTD domain-containing protein</fullName>
    </submittedName>
</protein>
<evidence type="ECO:0000313" key="3">
    <source>
        <dbReference type="EMBL" id="HER43993.1"/>
    </source>
</evidence>